<evidence type="ECO:0000313" key="2">
    <source>
        <dbReference type="EMBL" id="CAF4140985.1"/>
    </source>
</evidence>
<dbReference type="Proteomes" id="UP000663844">
    <property type="component" value="Unassembled WGS sequence"/>
</dbReference>
<evidence type="ECO:0000256" key="1">
    <source>
        <dbReference type="SAM" id="MobiDB-lite"/>
    </source>
</evidence>
<reference evidence="2" key="1">
    <citation type="submission" date="2021-02" db="EMBL/GenBank/DDBJ databases">
        <authorList>
            <person name="Nowell W R."/>
        </authorList>
    </citation>
    <scope>NUCLEOTIDE SEQUENCE</scope>
</reference>
<evidence type="ECO:0000313" key="3">
    <source>
        <dbReference type="Proteomes" id="UP000663844"/>
    </source>
</evidence>
<sequence length="37" mass="4311">MKFLQKINTNQSDSSTLEQTLNIFNTPPPNYSQRKLL</sequence>
<dbReference type="AlphaFoldDB" id="A0A819XSE9"/>
<proteinExistence type="predicted"/>
<accession>A0A819XSE9</accession>
<dbReference type="EMBL" id="CAJOAZ010006653">
    <property type="protein sequence ID" value="CAF4140985.1"/>
    <property type="molecule type" value="Genomic_DNA"/>
</dbReference>
<feature type="non-terminal residue" evidence="2">
    <location>
        <position position="37"/>
    </location>
</feature>
<feature type="compositionally biased region" description="Polar residues" evidence="1">
    <location>
        <begin position="1"/>
        <end position="25"/>
    </location>
</feature>
<feature type="region of interest" description="Disordered" evidence="1">
    <location>
        <begin position="1"/>
        <end position="37"/>
    </location>
</feature>
<organism evidence="2 3">
    <name type="scientific">Adineta steineri</name>
    <dbReference type="NCBI Taxonomy" id="433720"/>
    <lineage>
        <taxon>Eukaryota</taxon>
        <taxon>Metazoa</taxon>
        <taxon>Spiralia</taxon>
        <taxon>Gnathifera</taxon>
        <taxon>Rotifera</taxon>
        <taxon>Eurotatoria</taxon>
        <taxon>Bdelloidea</taxon>
        <taxon>Adinetida</taxon>
        <taxon>Adinetidae</taxon>
        <taxon>Adineta</taxon>
    </lineage>
</organism>
<comment type="caution">
    <text evidence="2">The sequence shown here is derived from an EMBL/GenBank/DDBJ whole genome shotgun (WGS) entry which is preliminary data.</text>
</comment>
<name>A0A819XSE9_9BILA</name>
<protein>
    <submittedName>
        <fullName evidence="2">Uncharacterized protein</fullName>
    </submittedName>
</protein>
<gene>
    <name evidence="2" type="ORF">OXD698_LOCUS37540</name>
</gene>